<dbReference type="SUPFAM" id="SSF55073">
    <property type="entry name" value="Nucleotide cyclase"/>
    <property type="match status" value="1"/>
</dbReference>
<dbReference type="InterPro" id="IPR050469">
    <property type="entry name" value="Diguanylate_Cyclase"/>
</dbReference>
<dbReference type="InterPro" id="IPR043128">
    <property type="entry name" value="Rev_trsase/Diguanyl_cyclase"/>
</dbReference>
<dbReference type="FunFam" id="3.30.70.270:FF:000001">
    <property type="entry name" value="Diguanylate cyclase domain protein"/>
    <property type="match status" value="1"/>
</dbReference>
<protein>
    <recommendedName>
        <fullName evidence="2">diguanylate cyclase</fullName>
        <ecNumber evidence="2">2.7.7.65</ecNumber>
    </recommendedName>
</protein>
<feature type="domain" description="GGDEF" evidence="5">
    <location>
        <begin position="403"/>
        <end position="534"/>
    </location>
</feature>
<comment type="cofactor">
    <cofactor evidence="1">
        <name>Mg(2+)</name>
        <dbReference type="ChEBI" id="CHEBI:18420"/>
    </cofactor>
</comment>
<keyword evidence="4" id="KW-0175">Coiled coil</keyword>
<comment type="caution">
    <text evidence="6">The sequence shown here is derived from an EMBL/GenBank/DDBJ whole genome shotgun (WGS) entry which is preliminary data.</text>
</comment>
<dbReference type="Gene3D" id="3.30.70.270">
    <property type="match status" value="1"/>
</dbReference>
<dbReference type="GO" id="GO:0052621">
    <property type="term" value="F:diguanylate cyclase activity"/>
    <property type="evidence" value="ECO:0007669"/>
    <property type="project" value="UniProtKB-EC"/>
</dbReference>
<reference evidence="6 7" key="1">
    <citation type="submission" date="2019-01" db="EMBL/GenBank/DDBJ databases">
        <title>Pseudoxanthomonas composti sp. nov., isolated from compost.</title>
        <authorList>
            <person name="Yang G."/>
        </authorList>
    </citation>
    <scope>NUCLEOTIDE SEQUENCE [LARGE SCALE GENOMIC DNA]</scope>
    <source>
        <strain evidence="6 7">GSS15</strain>
    </source>
</reference>
<feature type="coiled-coil region" evidence="4">
    <location>
        <begin position="338"/>
        <end position="372"/>
    </location>
</feature>
<dbReference type="GO" id="GO:0043709">
    <property type="term" value="P:cell adhesion involved in single-species biofilm formation"/>
    <property type="evidence" value="ECO:0007669"/>
    <property type="project" value="TreeGrafter"/>
</dbReference>
<dbReference type="PANTHER" id="PTHR45138:SF9">
    <property type="entry name" value="DIGUANYLATE CYCLASE DGCM-RELATED"/>
    <property type="match status" value="1"/>
</dbReference>
<dbReference type="OrthoDB" id="9803824at2"/>
<dbReference type="InterPro" id="IPR029787">
    <property type="entry name" value="Nucleotide_cyclase"/>
</dbReference>
<name>A0A4Q1JX81_9GAMM</name>
<dbReference type="AlphaFoldDB" id="A0A4Q1JX81"/>
<organism evidence="6 7">
    <name type="scientific">Pseudoxanthomonas composti</name>
    <dbReference type="NCBI Taxonomy" id="2137479"/>
    <lineage>
        <taxon>Bacteria</taxon>
        <taxon>Pseudomonadati</taxon>
        <taxon>Pseudomonadota</taxon>
        <taxon>Gammaproteobacteria</taxon>
        <taxon>Lysobacterales</taxon>
        <taxon>Lysobacteraceae</taxon>
        <taxon>Pseudoxanthomonas</taxon>
    </lineage>
</organism>
<dbReference type="Pfam" id="PF00990">
    <property type="entry name" value="GGDEF"/>
    <property type="match status" value="1"/>
</dbReference>
<dbReference type="GO" id="GO:0005886">
    <property type="term" value="C:plasma membrane"/>
    <property type="evidence" value="ECO:0007669"/>
    <property type="project" value="TreeGrafter"/>
</dbReference>
<evidence type="ECO:0000256" key="3">
    <source>
        <dbReference type="ARBA" id="ARBA00034247"/>
    </source>
</evidence>
<dbReference type="CDD" id="cd01949">
    <property type="entry name" value="GGDEF"/>
    <property type="match status" value="1"/>
</dbReference>
<dbReference type="PROSITE" id="PS50887">
    <property type="entry name" value="GGDEF"/>
    <property type="match status" value="1"/>
</dbReference>
<dbReference type="EMBL" id="SAWZ01000003">
    <property type="protein sequence ID" value="RXR06597.1"/>
    <property type="molecule type" value="Genomic_DNA"/>
</dbReference>
<gene>
    <name evidence="6" type="ORF">EPA99_08145</name>
</gene>
<dbReference type="RefSeq" id="WP_129470704.1">
    <property type="nucleotide sequence ID" value="NZ_SAWZ01000003.1"/>
</dbReference>
<dbReference type="InterPro" id="IPR000160">
    <property type="entry name" value="GGDEF_dom"/>
</dbReference>
<dbReference type="PANTHER" id="PTHR45138">
    <property type="entry name" value="REGULATORY COMPONENTS OF SENSORY TRANSDUCTION SYSTEM"/>
    <property type="match status" value="1"/>
</dbReference>
<evidence type="ECO:0000259" key="5">
    <source>
        <dbReference type="PROSITE" id="PS50887"/>
    </source>
</evidence>
<proteinExistence type="predicted"/>
<dbReference type="NCBIfam" id="TIGR00254">
    <property type="entry name" value="GGDEF"/>
    <property type="match status" value="1"/>
</dbReference>
<evidence type="ECO:0000256" key="4">
    <source>
        <dbReference type="SAM" id="Coils"/>
    </source>
</evidence>
<keyword evidence="7" id="KW-1185">Reference proteome</keyword>
<comment type="catalytic activity">
    <reaction evidence="3">
        <text>2 GTP = 3',3'-c-di-GMP + 2 diphosphate</text>
        <dbReference type="Rhea" id="RHEA:24898"/>
        <dbReference type="ChEBI" id="CHEBI:33019"/>
        <dbReference type="ChEBI" id="CHEBI:37565"/>
        <dbReference type="ChEBI" id="CHEBI:58805"/>
        <dbReference type="EC" id="2.7.7.65"/>
    </reaction>
</comment>
<evidence type="ECO:0000256" key="2">
    <source>
        <dbReference type="ARBA" id="ARBA00012528"/>
    </source>
</evidence>
<sequence>MSEPQDEPSAPAGLSRLLARRRNAAPEPVVDAVIVTGQVLPPGSPSGIRTAPAADPKAQTAALTRLFAHAHEPLELLRAFGNGMASLHGELGDMGRRLQSAHAAKDWEAYARALRQLIDKYIRTIDVDDPLAGPTDAEKLRDLLRQTLAGALASLLHSAPDLAAEAEALGGGLRQWRPGQDLSGLAQRLRELCHQIGVRSGDSQEQQVLLLGLFDLLLENVGELLDDSSWLQGQISVVRDLISGPLDQRSIEDARLGLREVIYKQGLLKQGIAESKLAMKQMMMSFVDDLNGMAVTTGEFHDRVSGYSLAIRDARSISDLNKLMQDVLQDTGRIQQQAARARDHLIAAREEVDAAERRIQSLEKELSDVAGLVSVDQLTGALNRRGFEELFQREAARTERSSNPLCAALLDLDNFRLINEHHGHPGGDAVLRHLVDVSRLMLRATDGIARFGGEEFVILLPDSSMTESVSAMNRLLRALSVRPLVYEDARIFVTFSAGVALRAPGEGADTLIKRADKAMYEAKKAGKNRVVSAG</sequence>
<evidence type="ECO:0000313" key="7">
    <source>
        <dbReference type="Proteomes" id="UP000289784"/>
    </source>
</evidence>
<dbReference type="EC" id="2.7.7.65" evidence="2"/>
<evidence type="ECO:0000256" key="1">
    <source>
        <dbReference type="ARBA" id="ARBA00001946"/>
    </source>
</evidence>
<accession>A0A4Q1JX81</accession>
<dbReference type="Proteomes" id="UP000289784">
    <property type="component" value="Unassembled WGS sequence"/>
</dbReference>
<evidence type="ECO:0000313" key="6">
    <source>
        <dbReference type="EMBL" id="RXR06597.1"/>
    </source>
</evidence>
<dbReference type="GO" id="GO:1902201">
    <property type="term" value="P:negative regulation of bacterial-type flagellum-dependent cell motility"/>
    <property type="evidence" value="ECO:0007669"/>
    <property type="project" value="TreeGrafter"/>
</dbReference>
<dbReference type="SMART" id="SM00267">
    <property type="entry name" value="GGDEF"/>
    <property type="match status" value="1"/>
</dbReference>